<dbReference type="PANTHER" id="PTHR43433:SF5">
    <property type="entry name" value="AB HYDROLASE-1 DOMAIN-CONTAINING PROTEIN"/>
    <property type="match status" value="1"/>
</dbReference>
<proteinExistence type="predicted"/>
<dbReference type="Gene3D" id="3.40.50.1820">
    <property type="entry name" value="alpha/beta hydrolase"/>
    <property type="match status" value="1"/>
</dbReference>
<dbReference type="GO" id="GO:0016787">
    <property type="term" value="F:hydrolase activity"/>
    <property type="evidence" value="ECO:0007669"/>
    <property type="project" value="UniProtKB-KW"/>
</dbReference>
<accession>A0A848HI90</accession>
<dbReference type="InterPro" id="IPR000073">
    <property type="entry name" value="AB_hydrolase_1"/>
</dbReference>
<dbReference type="Pfam" id="PF00561">
    <property type="entry name" value="Abhydrolase_1"/>
    <property type="match status" value="1"/>
</dbReference>
<evidence type="ECO:0000259" key="1">
    <source>
        <dbReference type="Pfam" id="PF00561"/>
    </source>
</evidence>
<keyword evidence="3" id="KW-1185">Reference proteome</keyword>
<comment type="caution">
    <text evidence="2">The sequence shown here is derived from an EMBL/GenBank/DDBJ whole genome shotgun (WGS) entry which is preliminary data.</text>
</comment>
<dbReference type="PRINTS" id="PR00111">
    <property type="entry name" value="ABHYDROLASE"/>
</dbReference>
<feature type="domain" description="AB hydrolase-1" evidence="1">
    <location>
        <begin position="23"/>
        <end position="255"/>
    </location>
</feature>
<organism evidence="2 3">
    <name type="scientific">Massilia polaris</name>
    <dbReference type="NCBI Taxonomy" id="2728846"/>
    <lineage>
        <taxon>Bacteria</taxon>
        <taxon>Pseudomonadati</taxon>
        <taxon>Pseudomonadota</taxon>
        <taxon>Betaproteobacteria</taxon>
        <taxon>Burkholderiales</taxon>
        <taxon>Oxalobacteraceae</taxon>
        <taxon>Telluria group</taxon>
        <taxon>Massilia</taxon>
    </lineage>
</organism>
<dbReference type="Proteomes" id="UP000583752">
    <property type="component" value="Unassembled WGS sequence"/>
</dbReference>
<gene>
    <name evidence="2" type="ORF">HHL21_01375</name>
</gene>
<reference evidence="2 3" key="1">
    <citation type="submission" date="2020-04" db="EMBL/GenBank/DDBJ databases">
        <title>Massilia sp. RP-1-19 isolated from soil.</title>
        <authorList>
            <person name="Dahal R.H."/>
        </authorList>
    </citation>
    <scope>NUCLEOTIDE SEQUENCE [LARGE SCALE GENOMIC DNA]</scope>
    <source>
        <strain evidence="2 3">RP-1-19</strain>
    </source>
</reference>
<dbReference type="EMBL" id="JABBGG010000001">
    <property type="protein sequence ID" value="NML59761.1"/>
    <property type="molecule type" value="Genomic_DNA"/>
</dbReference>
<dbReference type="InterPro" id="IPR050471">
    <property type="entry name" value="AB_hydrolase"/>
</dbReference>
<sequence length="271" mass="29366">MPINDAGLRIQSDGQGTPFVWGHGLMSSIEVEDALGWFGWDEKPDSVRLIRYDARGHGDSGAARGTDNYHWRHLGADMLAVADAMNSPRFIAGGMSMGCASAIHAAAQAPERIKGLVLAMPPMIWENRSAQREMYQRIARRGVDADGRAMAKLMSRDLARALPQWLLDASPAVAASLAIGVRALDRRIIPDLFHGAANSDLPPRASLHALAQVPTLILAWTGDSTHPLQSAQELHRLLPNSALHVAASHEEFLQFPDHILAFAASLAMPDL</sequence>
<dbReference type="InterPro" id="IPR029058">
    <property type="entry name" value="AB_hydrolase_fold"/>
</dbReference>
<evidence type="ECO:0000313" key="3">
    <source>
        <dbReference type="Proteomes" id="UP000583752"/>
    </source>
</evidence>
<dbReference type="RefSeq" id="WP_169463469.1">
    <property type="nucleotide sequence ID" value="NZ_JABBGG010000001.1"/>
</dbReference>
<dbReference type="AlphaFoldDB" id="A0A848HI90"/>
<protein>
    <submittedName>
        <fullName evidence="2">Alpha/beta hydrolase</fullName>
    </submittedName>
</protein>
<name>A0A848HI90_9BURK</name>
<keyword evidence="2" id="KW-0378">Hydrolase</keyword>
<evidence type="ECO:0000313" key="2">
    <source>
        <dbReference type="EMBL" id="NML59761.1"/>
    </source>
</evidence>
<dbReference type="PANTHER" id="PTHR43433">
    <property type="entry name" value="HYDROLASE, ALPHA/BETA FOLD FAMILY PROTEIN"/>
    <property type="match status" value="1"/>
</dbReference>
<dbReference type="SUPFAM" id="SSF53474">
    <property type="entry name" value="alpha/beta-Hydrolases"/>
    <property type="match status" value="1"/>
</dbReference>